<dbReference type="Proteomes" id="UP001500420">
    <property type="component" value="Unassembled WGS sequence"/>
</dbReference>
<dbReference type="GO" id="GO:0016779">
    <property type="term" value="F:nucleotidyltransferase activity"/>
    <property type="evidence" value="ECO:0007669"/>
    <property type="project" value="TreeGrafter"/>
</dbReference>
<dbReference type="SUPFAM" id="SSF53448">
    <property type="entry name" value="Nucleotide-diphospho-sugar transferases"/>
    <property type="match status" value="1"/>
</dbReference>
<evidence type="ECO:0000313" key="3">
    <source>
        <dbReference type="EMBL" id="GAA0663216.1"/>
    </source>
</evidence>
<evidence type="ECO:0000259" key="2">
    <source>
        <dbReference type="Pfam" id="PF12804"/>
    </source>
</evidence>
<name>A0AAV3T670_9EURY</name>
<gene>
    <name evidence="3" type="ORF">GCM10009020_04800</name>
</gene>
<keyword evidence="4" id="KW-1185">Reference proteome</keyword>
<dbReference type="PANTHER" id="PTHR19136:SF86">
    <property type="entry name" value="ADENOSYLCOBINAMIDE-PHOSPHATE GUANYLYLTRANSFERASE"/>
    <property type="match status" value="1"/>
</dbReference>
<dbReference type="RefSeq" id="WP_343772245.1">
    <property type="nucleotide sequence ID" value="NZ_BAAADV010000001.1"/>
</dbReference>
<dbReference type="Pfam" id="PF12804">
    <property type="entry name" value="NTP_transf_3"/>
    <property type="match status" value="1"/>
</dbReference>
<feature type="domain" description="MobA-like NTP transferase" evidence="2">
    <location>
        <begin position="3"/>
        <end position="137"/>
    </location>
</feature>
<dbReference type="InterPro" id="IPR029044">
    <property type="entry name" value="Nucleotide-diphossugar_trans"/>
</dbReference>
<keyword evidence="1 3" id="KW-0808">Transferase</keyword>
<comment type="caution">
    <text evidence="3">The sequence shown here is derived from an EMBL/GenBank/DDBJ whole genome shotgun (WGS) entry which is preliminary data.</text>
</comment>
<dbReference type="AlphaFoldDB" id="A0AAV3T670"/>
<protein>
    <submittedName>
        <fullName evidence="3">NTP transferase domain-containing protein</fullName>
    </submittedName>
</protein>
<dbReference type="Gene3D" id="3.90.550.10">
    <property type="entry name" value="Spore Coat Polysaccharide Biosynthesis Protein SpsA, Chain A"/>
    <property type="match status" value="1"/>
</dbReference>
<dbReference type="InterPro" id="IPR025877">
    <property type="entry name" value="MobA-like_NTP_Trfase"/>
</dbReference>
<proteinExistence type="predicted"/>
<sequence>MDALVMCGGEGRRLAASVDRATPDGRIEKPLFEVAGAPMIDRVLAALDDSGVGAVHAAVSPATPATREHLAGRVNVIETPGEGYVADLASALDTVGAPALTVAADLPLLGADLVDAALAAHDRGALTVCVPAELKRRLGVGVDATFDPAELDAEIAGVRPAGAPDDVEDRRPAEFAPTGLNVATDDETTCTDIMYLSYDARLAVNVNRKRDAEIAEALL</sequence>
<organism evidence="3 4">
    <name type="scientific">Natronoarchaeum mannanilyticum</name>
    <dbReference type="NCBI Taxonomy" id="926360"/>
    <lineage>
        <taxon>Archaea</taxon>
        <taxon>Methanobacteriati</taxon>
        <taxon>Methanobacteriota</taxon>
        <taxon>Stenosarchaea group</taxon>
        <taxon>Halobacteria</taxon>
        <taxon>Halobacteriales</taxon>
        <taxon>Natronoarchaeaceae</taxon>
    </lineage>
</organism>
<evidence type="ECO:0000313" key="4">
    <source>
        <dbReference type="Proteomes" id="UP001500420"/>
    </source>
</evidence>
<reference evidence="3 4" key="1">
    <citation type="journal article" date="2019" name="Int. J. Syst. Evol. Microbiol.">
        <title>The Global Catalogue of Microorganisms (GCM) 10K type strain sequencing project: providing services to taxonomists for standard genome sequencing and annotation.</title>
        <authorList>
            <consortium name="The Broad Institute Genomics Platform"/>
            <consortium name="The Broad Institute Genome Sequencing Center for Infectious Disease"/>
            <person name="Wu L."/>
            <person name="Ma J."/>
        </authorList>
    </citation>
    <scope>NUCLEOTIDE SEQUENCE [LARGE SCALE GENOMIC DNA]</scope>
    <source>
        <strain evidence="3 4">JCM 16328</strain>
    </source>
</reference>
<dbReference type="PANTHER" id="PTHR19136">
    <property type="entry name" value="MOLYBDENUM COFACTOR GUANYLYLTRANSFERASE"/>
    <property type="match status" value="1"/>
</dbReference>
<dbReference type="EMBL" id="BAAADV010000001">
    <property type="protein sequence ID" value="GAA0663216.1"/>
    <property type="molecule type" value="Genomic_DNA"/>
</dbReference>
<evidence type="ECO:0000256" key="1">
    <source>
        <dbReference type="ARBA" id="ARBA00022679"/>
    </source>
</evidence>
<accession>A0AAV3T670</accession>